<protein>
    <submittedName>
        <fullName evidence="1">Uncharacterized protein</fullName>
    </submittedName>
</protein>
<evidence type="ECO:0000313" key="1">
    <source>
        <dbReference type="EMBL" id="CAD7262413.1"/>
    </source>
</evidence>
<proteinExistence type="predicted"/>
<reference evidence="1" key="1">
    <citation type="submission" date="2020-11" db="EMBL/GenBank/DDBJ databases">
        <authorList>
            <person name="Tran Van P."/>
        </authorList>
    </citation>
    <scope>NUCLEOTIDE SEQUENCE</scope>
</reference>
<name>A0A7R9G0I3_TIMSH</name>
<gene>
    <name evidence="1" type="ORF">TSIB3V08_LOCUS6519</name>
</gene>
<dbReference type="AlphaFoldDB" id="A0A7R9G0I3"/>
<accession>A0A7R9G0I3</accession>
<dbReference type="EMBL" id="OC002803">
    <property type="protein sequence ID" value="CAD7262413.1"/>
    <property type="molecule type" value="Genomic_DNA"/>
</dbReference>
<organism evidence="1">
    <name type="scientific">Timema shepardi</name>
    <name type="common">Walking stick</name>
    <dbReference type="NCBI Taxonomy" id="629360"/>
    <lineage>
        <taxon>Eukaryota</taxon>
        <taxon>Metazoa</taxon>
        <taxon>Ecdysozoa</taxon>
        <taxon>Arthropoda</taxon>
        <taxon>Hexapoda</taxon>
        <taxon>Insecta</taxon>
        <taxon>Pterygota</taxon>
        <taxon>Neoptera</taxon>
        <taxon>Polyneoptera</taxon>
        <taxon>Phasmatodea</taxon>
        <taxon>Timematodea</taxon>
        <taxon>Timematoidea</taxon>
        <taxon>Timematidae</taxon>
        <taxon>Timema</taxon>
    </lineage>
</organism>
<sequence length="255" mass="28568">MKPGIEPGTSRFSIFDHYTTRLGDLSDKDHADTEGCANVCPRSLLRFGAPHSCLGRDGVEIVKQLMAVMQTEFAQGPNKSSPDKIALHFQLEQFSSFAYEETRCTYTRPPTSGIKWVCSVPELESFKLLRAIPGDNIVVKQAISRLSERKVQEKPSPVHPTEIRTSISPSSAVKLNMTSALANYATEAGRDVTRIHECLGRDVTRIRKCLSQDVPRIHECLGQDVPRIHECLGRDVTRIHERLGRDVPRIHKRLG</sequence>